<evidence type="ECO:0000259" key="2">
    <source>
        <dbReference type="Pfam" id="PF09992"/>
    </source>
</evidence>
<proteinExistence type="predicted"/>
<dbReference type="InterPro" id="IPR029052">
    <property type="entry name" value="Metallo-depent_PP-like"/>
</dbReference>
<dbReference type="STRING" id="1123281.SAMN02745180_00291"/>
<dbReference type="Gene3D" id="2.60.120.430">
    <property type="entry name" value="Galactose-binding lectin"/>
    <property type="match status" value="1"/>
</dbReference>
<keyword evidence="4" id="KW-1185">Reference proteome</keyword>
<feature type="signal peptide" evidence="1">
    <location>
        <begin position="1"/>
        <end position="27"/>
    </location>
</feature>
<feature type="domain" description="Phosphodiester glycosidase" evidence="2">
    <location>
        <begin position="213"/>
        <end position="387"/>
    </location>
</feature>
<organism evidence="3 4">
    <name type="scientific">Sporanaerobacter acetigenes DSM 13106</name>
    <dbReference type="NCBI Taxonomy" id="1123281"/>
    <lineage>
        <taxon>Bacteria</taxon>
        <taxon>Bacillati</taxon>
        <taxon>Bacillota</taxon>
        <taxon>Tissierellia</taxon>
        <taxon>Tissierellales</taxon>
        <taxon>Sporanaerobacteraceae</taxon>
        <taxon>Sporanaerobacter</taxon>
    </lineage>
</organism>
<dbReference type="Pfam" id="PF09992">
    <property type="entry name" value="NAGPA"/>
    <property type="match status" value="1"/>
</dbReference>
<evidence type="ECO:0000313" key="3">
    <source>
        <dbReference type="EMBL" id="SHH42323.1"/>
    </source>
</evidence>
<accession>A0A1M5SWB0</accession>
<sequence>MNNNFKKFLVSLIAISLILSGNILSMAEAKKAPAQTYTIYETTNTEDLSSGVIHENVLRFTNKGWWNINVLRVDLEDEYTEIKGLFSNKGISNREKVSTMVKESNAIAGVNGDFFEYKPFPSPIGTLINNGEIISSPMAKEYAKPAFVLADSKNASITYFDKRLAAVSSATGTEVILSAINKVSQAYEEVMLYNKHWGPKSIGNKLHKDLIEIVVVDNIVTDVRIGQPPVDIPENGYILAGRGRVEERLLNNFHLGDTVELRLSTTPNYDNIKMAIGGGSIILKNGVAMNTDIAANGLDPRTGIGISKDGKELIIATIDGRDSSFKGVTGKTFGSIMKELGANDALLFDGGGSTAMAVKYVDEENVKVVNKPSDGGERKVINGVGVFSNAPKGNLSSIKVATDDKNMFLNTTRRFSIKGYDEYKNPIEVDQEKVTYTVEGIKGEFNGNTLKALSTGKGKIIANYEGITSSIDIQVLETVRDIVSDIDKFTIDINSQKNLGVFYGRDRDGFNAIVYPEDVKWEITGNIGKVENGIFYSSSEPSSGAITARIGDGIENILVAVGSKGVLLESFEDLNRVSFSSYPAEVSGSIGLVSENKEGNGSLSLKYDFTVGEKTRAAYVNLNPNGQSGMLLDGNPKKLGLWVYGDEGNAWLRGSIKDKNDTEYNIDFAKVVDWTGWQYVTADIPSNIAYPITLSKIYLVETDPVKKSSGEIYMDGLVAVYPTGYKNMVLPASSTMTDVKNKEVKKDKNGFSFIVTSAPQNLDDVVEYKASDKIKANVNKHDLAIFMGGSTADFKKGLKPKTIMDVKSGYKPYRYGNVLFIKADSSKNGLRATNSEQWLWLKNDLTNSKEKNIVLMLPTPIFGNGGFTDKLEAELLHSILSEAKLNGKDIWVVYGGNGNSNDLKDGIRYIQVNSKGVSNPQDIYNISMAEFVVNKDNITYQIKPVFQRPKIQ</sequence>
<dbReference type="PANTHER" id="PTHR40446:SF2">
    <property type="entry name" value="N-ACETYLGLUCOSAMINE-1-PHOSPHODIESTER ALPHA-N-ACETYLGLUCOSAMINIDASE"/>
    <property type="match status" value="1"/>
</dbReference>
<gene>
    <name evidence="3" type="ORF">SAMN02745180_00291</name>
</gene>
<dbReference type="OrthoDB" id="9809781at2"/>
<feature type="chain" id="PRO_5038881229" description="Phosphodiester glycosidase domain-containing protein" evidence="1">
    <location>
        <begin position="28"/>
        <end position="952"/>
    </location>
</feature>
<evidence type="ECO:0000313" key="4">
    <source>
        <dbReference type="Proteomes" id="UP000184389"/>
    </source>
</evidence>
<dbReference type="AlphaFoldDB" id="A0A1M5SWB0"/>
<dbReference type="InterPro" id="IPR018711">
    <property type="entry name" value="NAGPA"/>
</dbReference>
<reference evidence="3 4" key="1">
    <citation type="submission" date="2016-11" db="EMBL/GenBank/DDBJ databases">
        <authorList>
            <person name="Jaros S."/>
            <person name="Januszkiewicz K."/>
            <person name="Wedrychowicz H."/>
        </authorList>
    </citation>
    <scope>NUCLEOTIDE SEQUENCE [LARGE SCALE GENOMIC DNA]</scope>
    <source>
        <strain evidence="3 4">DSM 13106</strain>
    </source>
</reference>
<dbReference type="SUPFAM" id="SSF56300">
    <property type="entry name" value="Metallo-dependent phosphatases"/>
    <property type="match status" value="1"/>
</dbReference>
<dbReference type="RefSeq" id="WP_072742744.1">
    <property type="nucleotide sequence ID" value="NZ_FQXR01000002.1"/>
</dbReference>
<protein>
    <recommendedName>
        <fullName evidence="2">Phosphodiester glycosidase domain-containing protein</fullName>
    </recommendedName>
</protein>
<keyword evidence="1" id="KW-0732">Signal</keyword>
<dbReference type="Proteomes" id="UP000184389">
    <property type="component" value="Unassembled WGS sequence"/>
</dbReference>
<dbReference type="PANTHER" id="PTHR40446">
    <property type="entry name" value="N-ACETYLGLUCOSAMINE-1-PHOSPHODIESTER ALPHA-N-ACETYLGLUCOSAMINIDASE"/>
    <property type="match status" value="1"/>
</dbReference>
<name>A0A1M5SWB0_9FIRM</name>
<dbReference type="EMBL" id="FQXR01000002">
    <property type="protein sequence ID" value="SHH42323.1"/>
    <property type="molecule type" value="Genomic_DNA"/>
</dbReference>
<evidence type="ECO:0000256" key="1">
    <source>
        <dbReference type="SAM" id="SignalP"/>
    </source>
</evidence>